<gene>
    <name evidence="9" type="ORF">F503_06887</name>
</gene>
<keyword evidence="2" id="KW-0489">Methyltransferase</keyword>
<proteinExistence type="predicted"/>
<dbReference type="VEuPathDB" id="FungiDB:F503_06887"/>
<dbReference type="AlphaFoldDB" id="S3CB03"/>
<dbReference type="Gene3D" id="3.40.10.10">
    <property type="entry name" value="DNA Methylphosphotriester Repair Domain"/>
    <property type="match status" value="1"/>
</dbReference>
<keyword evidence="3" id="KW-0805">Transcription regulation</keyword>
<reference evidence="9 10" key="1">
    <citation type="journal article" date="2013" name="BMC Genomics">
        <title>The genome and transcriptome of the pine saprophyte Ophiostoma piceae, and a comparison with the bark beetle-associated pine pathogen Grosmannia clavigera.</title>
        <authorList>
            <person name="Haridas S."/>
            <person name="Wang Y."/>
            <person name="Lim L."/>
            <person name="Massoumi Alamouti S."/>
            <person name="Jackman S."/>
            <person name="Docking R."/>
            <person name="Robertson G."/>
            <person name="Birol I."/>
            <person name="Bohlmann J."/>
            <person name="Breuil C."/>
        </authorList>
    </citation>
    <scope>NUCLEOTIDE SEQUENCE [LARGE SCALE GENOMIC DNA]</scope>
    <source>
        <strain evidence="9 10">UAMH 11346</strain>
    </source>
</reference>
<dbReference type="InterPro" id="IPR018060">
    <property type="entry name" value="HTH_AraC"/>
</dbReference>
<dbReference type="eggNOG" id="ENOG502S6W3">
    <property type="taxonomic scope" value="Eukaryota"/>
</dbReference>
<dbReference type="Proteomes" id="UP000016923">
    <property type="component" value="Unassembled WGS sequence"/>
</dbReference>
<evidence type="ECO:0000256" key="1">
    <source>
        <dbReference type="ARBA" id="ARBA00001947"/>
    </source>
</evidence>
<feature type="domain" description="Ada DNA repair metal-binding" evidence="8">
    <location>
        <begin position="10"/>
        <end position="72"/>
    </location>
</feature>
<keyword evidence="2" id="KW-0808">Transferase</keyword>
<dbReference type="GO" id="GO:0008168">
    <property type="term" value="F:methyltransferase activity"/>
    <property type="evidence" value="ECO:0007669"/>
    <property type="project" value="UniProtKB-KW"/>
</dbReference>
<accession>S3CB03</accession>
<dbReference type="STRING" id="1262450.S3CB03"/>
<evidence type="ECO:0000256" key="5">
    <source>
        <dbReference type="ARBA" id="ARBA00023163"/>
    </source>
</evidence>
<dbReference type="EMBL" id="KE148147">
    <property type="protein sequence ID" value="EPE09111.1"/>
    <property type="molecule type" value="Genomic_DNA"/>
</dbReference>
<evidence type="ECO:0000256" key="6">
    <source>
        <dbReference type="SAM" id="MobiDB-lite"/>
    </source>
</evidence>
<dbReference type="GO" id="GO:0006281">
    <property type="term" value="P:DNA repair"/>
    <property type="evidence" value="ECO:0007669"/>
    <property type="project" value="InterPro"/>
</dbReference>
<comment type="cofactor">
    <cofactor evidence="1">
        <name>Zn(2+)</name>
        <dbReference type="ChEBI" id="CHEBI:29105"/>
    </cofactor>
</comment>
<dbReference type="SUPFAM" id="SSF57884">
    <property type="entry name" value="Ada DNA repair protein, N-terminal domain (N-Ada 10)"/>
    <property type="match status" value="1"/>
</dbReference>
<evidence type="ECO:0000259" key="8">
    <source>
        <dbReference type="Pfam" id="PF02805"/>
    </source>
</evidence>
<dbReference type="InterPro" id="IPR009057">
    <property type="entry name" value="Homeodomain-like_sf"/>
</dbReference>
<dbReference type="SUPFAM" id="SSF46689">
    <property type="entry name" value="Homeodomain-like"/>
    <property type="match status" value="1"/>
</dbReference>
<feature type="region of interest" description="Disordered" evidence="6">
    <location>
        <begin position="94"/>
        <end position="117"/>
    </location>
</feature>
<evidence type="ECO:0000256" key="3">
    <source>
        <dbReference type="ARBA" id="ARBA00023015"/>
    </source>
</evidence>
<evidence type="ECO:0000313" key="9">
    <source>
        <dbReference type="EMBL" id="EPE09111.1"/>
    </source>
</evidence>
<keyword evidence="10" id="KW-1185">Reference proteome</keyword>
<organism evidence="9 10">
    <name type="scientific">Ophiostoma piceae (strain UAMH 11346)</name>
    <name type="common">Sap stain fungus</name>
    <dbReference type="NCBI Taxonomy" id="1262450"/>
    <lineage>
        <taxon>Eukaryota</taxon>
        <taxon>Fungi</taxon>
        <taxon>Dikarya</taxon>
        <taxon>Ascomycota</taxon>
        <taxon>Pezizomycotina</taxon>
        <taxon>Sordariomycetes</taxon>
        <taxon>Sordariomycetidae</taxon>
        <taxon>Ophiostomatales</taxon>
        <taxon>Ophiostomataceae</taxon>
        <taxon>Ophiostoma</taxon>
    </lineage>
</organism>
<feature type="domain" description="HTH araC/xylS-type" evidence="7">
    <location>
        <begin position="119"/>
        <end position="148"/>
    </location>
</feature>
<dbReference type="GO" id="GO:0008270">
    <property type="term" value="F:zinc ion binding"/>
    <property type="evidence" value="ECO:0007669"/>
    <property type="project" value="InterPro"/>
</dbReference>
<dbReference type="InterPro" id="IPR004026">
    <property type="entry name" value="Ada_DNA_repair_Zn-bd"/>
</dbReference>
<evidence type="ECO:0000256" key="2">
    <source>
        <dbReference type="ARBA" id="ARBA00022603"/>
    </source>
</evidence>
<dbReference type="GO" id="GO:0003700">
    <property type="term" value="F:DNA-binding transcription factor activity"/>
    <property type="evidence" value="ECO:0007669"/>
    <property type="project" value="InterPro"/>
</dbReference>
<dbReference type="Pfam" id="PF02805">
    <property type="entry name" value="Ada_Zn_binding"/>
    <property type="match status" value="1"/>
</dbReference>
<keyword evidence="4" id="KW-0010">Activator</keyword>
<sequence>MPPFASDDDRWRAISTRDATADGIFIYGVRTTRIYCRPNCKARLARRANVVYFDGAGSAEAEGYRACKRCKPAAVGTMPEDEAVARIRSLVAAAANSPDAHSTRNPDGSMKTEKRGAARLATQARVSRWHFHRKFKQVTGMTPRAYLKKRESDALAREQAKAGTVECEEATPVESDHGYPESLSATPLLPLDEISDWFDFGTLMTLTQCTGLDGAHIGGETIDMDGMANFDEYLDGIDPCLL</sequence>
<dbReference type="Pfam" id="PF00165">
    <property type="entry name" value="HTH_AraC"/>
    <property type="match status" value="1"/>
</dbReference>
<dbReference type="Gene3D" id="1.10.10.60">
    <property type="entry name" value="Homeodomain-like"/>
    <property type="match status" value="1"/>
</dbReference>
<evidence type="ECO:0000256" key="4">
    <source>
        <dbReference type="ARBA" id="ARBA00023159"/>
    </source>
</evidence>
<evidence type="ECO:0000259" key="7">
    <source>
        <dbReference type="Pfam" id="PF00165"/>
    </source>
</evidence>
<name>S3CB03_OPHP1</name>
<dbReference type="HOGENOM" id="CLU_000445_81_3_1"/>
<dbReference type="OrthoDB" id="2447880at2759"/>
<evidence type="ECO:0000313" key="10">
    <source>
        <dbReference type="Proteomes" id="UP000016923"/>
    </source>
</evidence>
<dbReference type="InterPro" id="IPR035451">
    <property type="entry name" value="Ada-like_dom_sf"/>
</dbReference>
<protein>
    <submittedName>
        <fullName evidence="9">Dna repair and transcription factor</fullName>
    </submittedName>
</protein>
<dbReference type="GO" id="GO:0043565">
    <property type="term" value="F:sequence-specific DNA binding"/>
    <property type="evidence" value="ECO:0007669"/>
    <property type="project" value="InterPro"/>
</dbReference>
<dbReference type="GO" id="GO:0032259">
    <property type="term" value="P:methylation"/>
    <property type="evidence" value="ECO:0007669"/>
    <property type="project" value="UniProtKB-KW"/>
</dbReference>
<keyword evidence="5" id="KW-0804">Transcription</keyword>
<feature type="region of interest" description="Disordered" evidence="6">
    <location>
        <begin position="162"/>
        <end position="181"/>
    </location>
</feature>